<accession>A0ABM4WWT7</accession>
<protein>
    <submittedName>
        <fullName evidence="3">Uncharacterized protein isoform X2</fullName>
    </submittedName>
</protein>
<sequence length="78" mass="8605">MKEMEYWKLNSLKLTNTRLLMYLVSIALISLLAMLASITRMSPPGSRSLLTSKADFHFQLQVDPGGADAGAEEWSSGD</sequence>
<evidence type="ECO:0000256" key="1">
    <source>
        <dbReference type="SAM" id="Phobius"/>
    </source>
</evidence>
<proteinExistence type="predicted"/>
<keyword evidence="1" id="KW-1133">Transmembrane helix</keyword>
<organism evidence="2 3">
    <name type="scientific">Coffea arabica</name>
    <name type="common">Arabian coffee</name>
    <dbReference type="NCBI Taxonomy" id="13443"/>
    <lineage>
        <taxon>Eukaryota</taxon>
        <taxon>Viridiplantae</taxon>
        <taxon>Streptophyta</taxon>
        <taxon>Embryophyta</taxon>
        <taxon>Tracheophyta</taxon>
        <taxon>Spermatophyta</taxon>
        <taxon>Magnoliopsida</taxon>
        <taxon>eudicotyledons</taxon>
        <taxon>Gunneridae</taxon>
        <taxon>Pentapetalae</taxon>
        <taxon>asterids</taxon>
        <taxon>lamiids</taxon>
        <taxon>Gentianales</taxon>
        <taxon>Rubiaceae</taxon>
        <taxon>Ixoroideae</taxon>
        <taxon>Gardenieae complex</taxon>
        <taxon>Bertiereae - Coffeeae clade</taxon>
        <taxon>Coffeeae</taxon>
        <taxon>Coffea</taxon>
    </lineage>
</organism>
<gene>
    <name evidence="3" type="primary">LOC113731319</name>
</gene>
<evidence type="ECO:0000313" key="2">
    <source>
        <dbReference type="Proteomes" id="UP001652660"/>
    </source>
</evidence>
<dbReference type="RefSeq" id="XP_071936248.1">
    <property type="nucleotide sequence ID" value="XM_072080147.1"/>
</dbReference>
<keyword evidence="1" id="KW-0812">Transmembrane</keyword>
<dbReference type="Proteomes" id="UP001652660">
    <property type="component" value="Chromosome 1c"/>
</dbReference>
<reference evidence="2" key="1">
    <citation type="journal article" date="2025" name="Foods">
        <title>Unveiling the Microbial Signatures of Arabica Coffee Cherries: Insights into Ripeness Specific Diversity, Functional Traits, and Implications for Quality and Safety.</title>
        <authorList>
            <consortium name="RefSeq"/>
            <person name="Tenea G.N."/>
            <person name="Cifuentes V."/>
            <person name="Reyes P."/>
            <person name="Cevallos-Vallejos M."/>
        </authorList>
    </citation>
    <scope>NUCLEOTIDE SEQUENCE [LARGE SCALE GENOMIC DNA]</scope>
</reference>
<keyword evidence="1" id="KW-0472">Membrane</keyword>
<evidence type="ECO:0000313" key="3">
    <source>
        <dbReference type="RefSeq" id="XP_071936248.1"/>
    </source>
</evidence>
<dbReference type="GeneID" id="113731319"/>
<feature type="transmembrane region" description="Helical" evidence="1">
    <location>
        <begin position="20"/>
        <end position="38"/>
    </location>
</feature>
<name>A0ABM4WWT7_COFAR</name>
<reference evidence="3" key="2">
    <citation type="submission" date="2025-08" db="UniProtKB">
        <authorList>
            <consortium name="RefSeq"/>
        </authorList>
    </citation>
    <scope>IDENTIFICATION</scope>
    <source>
        <tissue evidence="3">Leaves</tissue>
    </source>
</reference>
<keyword evidence="2" id="KW-1185">Reference proteome</keyword>